<accession>A0A7Z7PNI3</accession>
<reference evidence="1 2" key="1">
    <citation type="submission" date="2017-01" db="EMBL/GenBank/DDBJ databases">
        <authorList>
            <person name="Erauso G."/>
        </authorList>
    </citation>
    <scope>NUCLEOTIDE SEQUENCE [LARGE SCALE GENOMIC DNA]</scope>
    <source>
        <strain evidence="1">MESINF1</strain>
    </source>
</reference>
<dbReference type="EMBL" id="LS974202">
    <property type="protein sequence ID" value="SSC13010.1"/>
    <property type="molecule type" value="Genomic_DNA"/>
</dbReference>
<evidence type="ECO:0008006" key="3">
    <source>
        <dbReference type="Google" id="ProtNLM"/>
    </source>
</evidence>
<name>A0A7Z7PNI3_9BACT</name>
<dbReference type="SUPFAM" id="SSF53335">
    <property type="entry name" value="S-adenosyl-L-methionine-dependent methyltransferases"/>
    <property type="match status" value="1"/>
</dbReference>
<dbReference type="InterPro" id="IPR029063">
    <property type="entry name" value="SAM-dependent_MTases_sf"/>
</dbReference>
<dbReference type="Proteomes" id="UP000250796">
    <property type="component" value="Chromosome MESINF"/>
</dbReference>
<keyword evidence="2" id="KW-1185">Reference proteome</keyword>
<evidence type="ECO:0000313" key="2">
    <source>
        <dbReference type="Proteomes" id="UP000250796"/>
    </source>
</evidence>
<dbReference type="KEGG" id="minf:MESINF_1566"/>
<evidence type="ECO:0000313" key="1">
    <source>
        <dbReference type="EMBL" id="SSC13010.1"/>
    </source>
</evidence>
<dbReference type="AlphaFoldDB" id="A0A7Z7PNI3"/>
<gene>
    <name evidence="1" type="ORF">MESINF_1566</name>
</gene>
<sequence length="170" mass="19261">MVGFIEESSIVADFGCGVCSLWPLLRDMGMRIVGVSCNRKEQQQKGIRIMNIEMADFNFLGIFEGFVAVDLLQRIPPELWSKILLKISRSIKTDGMGLIITELSEEESARSVFSDLKGDGFPVVIGENLEDGEYIFRPLKSWYDQWLKNAGLSVFREEVIDSVVYSIVRK</sequence>
<organism evidence="1 2">
    <name type="scientific">Mesotoga infera</name>
    <dbReference type="NCBI Taxonomy" id="1236046"/>
    <lineage>
        <taxon>Bacteria</taxon>
        <taxon>Thermotogati</taxon>
        <taxon>Thermotogota</taxon>
        <taxon>Thermotogae</taxon>
        <taxon>Kosmotogales</taxon>
        <taxon>Kosmotogaceae</taxon>
        <taxon>Mesotoga</taxon>
    </lineage>
</organism>
<dbReference type="Gene3D" id="3.40.50.150">
    <property type="entry name" value="Vaccinia Virus protein VP39"/>
    <property type="match status" value="1"/>
</dbReference>
<proteinExistence type="predicted"/>
<protein>
    <recommendedName>
        <fullName evidence="3">Class I SAM-dependent methyltransferase</fullName>
    </recommendedName>
</protein>